<dbReference type="HOGENOM" id="CLU_097806_7_4_9"/>
<dbReference type="SUPFAM" id="SSF46785">
    <property type="entry name" value="Winged helix' DNA-binding domain"/>
    <property type="match status" value="1"/>
</dbReference>
<dbReference type="PRINTS" id="PR00778">
    <property type="entry name" value="HTHARSR"/>
</dbReference>
<accession>A0NHS7</accession>
<keyword evidence="2" id="KW-0238">DNA-binding</keyword>
<keyword evidence="3" id="KW-0804">Transcription</keyword>
<dbReference type="InterPro" id="IPR036390">
    <property type="entry name" value="WH_DNA-bd_sf"/>
</dbReference>
<dbReference type="InterPro" id="IPR036388">
    <property type="entry name" value="WH-like_DNA-bd_sf"/>
</dbReference>
<comment type="caution">
    <text evidence="5">The sequence shown here is derived from an EMBL/GenBank/DDBJ whole genome shotgun (WGS) entry which is preliminary data.</text>
</comment>
<evidence type="ECO:0000313" key="6">
    <source>
        <dbReference type="Proteomes" id="UP000003346"/>
    </source>
</evidence>
<dbReference type="PROSITE" id="PS50987">
    <property type="entry name" value="HTH_ARSR_2"/>
    <property type="match status" value="1"/>
</dbReference>
<feature type="domain" description="HTH arsR-type" evidence="4">
    <location>
        <begin position="14"/>
        <end position="108"/>
    </location>
</feature>
<dbReference type="InterPro" id="IPR001845">
    <property type="entry name" value="HTH_ArsR_DNA-bd_dom"/>
</dbReference>
<dbReference type="GO" id="GO:0003700">
    <property type="term" value="F:DNA-binding transcription factor activity"/>
    <property type="evidence" value="ECO:0007669"/>
    <property type="project" value="InterPro"/>
</dbReference>
<reference evidence="5 6" key="1">
    <citation type="submission" date="2006-11" db="EMBL/GenBank/DDBJ databases">
        <authorList>
            <consortium name="Laboratoire de Microbiologie (Universite Bourgogne)"/>
            <consortium name="GENOME Express"/>
            <consortium name="UMR Oenologie Ampelologie (Universite Bordeaux 2)"/>
            <person name="Guzzo J."/>
        </authorList>
    </citation>
    <scope>NUCLEOTIDE SEQUENCE [LARGE SCALE GENOMIC DNA]</scope>
    <source>
        <strain evidence="5 6">ATCC BAA-1163</strain>
    </source>
</reference>
<dbReference type="GO" id="GO:0003677">
    <property type="term" value="F:DNA binding"/>
    <property type="evidence" value="ECO:0007669"/>
    <property type="project" value="UniProtKB-KW"/>
</dbReference>
<dbReference type="Proteomes" id="UP000003346">
    <property type="component" value="Unassembled WGS sequence"/>
</dbReference>
<dbReference type="PANTHER" id="PTHR43132:SF6">
    <property type="entry name" value="HTH-TYPE TRANSCRIPTIONAL REPRESSOR CZRA"/>
    <property type="match status" value="1"/>
</dbReference>
<evidence type="ECO:0000256" key="2">
    <source>
        <dbReference type="ARBA" id="ARBA00023125"/>
    </source>
</evidence>
<dbReference type="PANTHER" id="PTHR43132">
    <property type="entry name" value="ARSENICAL RESISTANCE OPERON REPRESSOR ARSR-RELATED"/>
    <property type="match status" value="1"/>
</dbReference>
<dbReference type="AlphaFoldDB" id="A0NHS7"/>
<protein>
    <submittedName>
        <fullName evidence="5">Transcriptional regulator, ArsR family</fullName>
    </submittedName>
</protein>
<dbReference type="InterPro" id="IPR051011">
    <property type="entry name" value="Metal_resp_trans_reg"/>
</dbReference>
<evidence type="ECO:0000313" key="5">
    <source>
        <dbReference type="EMBL" id="EAV39965.1"/>
    </source>
</evidence>
<name>A0NHS7_OENOE</name>
<keyword evidence="1" id="KW-0805">Transcription regulation</keyword>
<dbReference type="CDD" id="cd00090">
    <property type="entry name" value="HTH_ARSR"/>
    <property type="match status" value="1"/>
</dbReference>
<dbReference type="Gene3D" id="1.10.10.10">
    <property type="entry name" value="Winged helix-like DNA-binding domain superfamily/Winged helix DNA-binding domain"/>
    <property type="match status" value="1"/>
</dbReference>
<evidence type="ECO:0000256" key="1">
    <source>
        <dbReference type="ARBA" id="ARBA00023015"/>
    </source>
</evidence>
<dbReference type="Pfam" id="PF01022">
    <property type="entry name" value="HTH_5"/>
    <property type="match status" value="1"/>
</dbReference>
<proteinExistence type="predicted"/>
<organism evidence="5 6">
    <name type="scientific">Oenococcus oeni ATCC BAA-1163</name>
    <dbReference type="NCBI Taxonomy" id="379360"/>
    <lineage>
        <taxon>Bacteria</taxon>
        <taxon>Bacillati</taxon>
        <taxon>Bacillota</taxon>
        <taxon>Bacilli</taxon>
        <taxon>Lactobacillales</taxon>
        <taxon>Lactobacillaceae</taxon>
        <taxon>Oenococcus</taxon>
    </lineage>
</organism>
<dbReference type="EMBL" id="AAUV01000032">
    <property type="protein sequence ID" value="EAV39965.1"/>
    <property type="molecule type" value="Genomic_DNA"/>
</dbReference>
<dbReference type="NCBIfam" id="NF033788">
    <property type="entry name" value="HTH_metalloreg"/>
    <property type="match status" value="1"/>
</dbReference>
<sequence>MRPHFHMKEKLNLIYQAKLDEISKIAKVLANSTRVQILYLLEQSELNVSELTDILNIEQSNVSHQLQRLRDYQLISQKRKGKSIYYSLDDPHIITTLNQLMNHVDHILLGRKHNGQLIDNTCEVDD</sequence>
<evidence type="ECO:0000259" key="4">
    <source>
        <dbReference type="PROSITE" id="PS50987"/>
    </source>
</evidence>
<gene>
    <name evidence="5" type="ORF">OENOO_36018</name>
</gene>
<dbReference type="SMART" id="SM00418">
    <property type="entry name" value="HTH_ARSR"/>
    <property type="match status" value="1"/>
</dbReference>
<evidence type="ECO:0000256" key="3">
    <source>
        <dbReference type="ARBA" id="ARBA00023163"/>
    </source>
</evidence>
<dbReference type="InterPro" id="IPR011991">
    <property type="entry name" value="ArsR-like_HTH"/>
</dbReference>